<keyword evidence="2" id="KW-0812">Transmembrane</keyword>
<dbReference type="AlphaFoldDB" id="A0A678TH02"/>
<evidence type="ECO:0000256" key="1">
    <source>
        <dbReference type="SAM" id="MobiDB-lite"/>
    </source>
</evidence>
<gene>
    <name evidence="3" type="ORF">SS16G14_000012</name>
</gene>
<accession>A0A678TH02</accession>
<feature type="compositionally biased region" description="Basic and acidic residues" evidence="1">
    <location>
        <begin position="144"/>
        <end position="160"/>
    </location>
</feature>
<feature type="region of interest" description="Disordered" evidence="1">
    <location>
        <begin position="135"/>
        <end position="167"/>
    </location>
</feature>
<feature type="transmembrane region" description="Helical" evidence="2">
    <location>
        <begin position="6"/>
        <end position="29"/>
    </location>
</feature>
<evidence type="ECO:0000313" key="3">
    <source>
        <dbReference type="EMBL" id="AWA44905.1"/>
    </source>
</evidence>
<evidence type="ECO:0000256" key="2">
    <source>
        <dbReference type="SAM" id="Phobius"/>
    </source>
</evidence>
<keyword evidence="2" id="KW-1133">Transmembrane helix</keyword>
<reference evidence="3" key="1">
    <citation type="submission" date="2018-04" db="EMBL/GenBank/DDBJ databases">
        <title>Comparative Analysis of Homologous Sequences of Saccharum officinarum and Saccharum spontaneum Reveals Independent Polyploidization Events.</title>
        <authorList>
            <person name="Sharma A."/>
            <person name="Song J."/>
            <person name="Lin Q."/>
            <person name="Singh R."/>
            <person name="Ramos N."/>
            <person name="Wang K."/>
            <person name="Zhang J."/>
            <person name="Ming R."/>
            <person name="Yu Q."/>
        </authorList>
    </citation>
    <scope>NUCLEOTIDE SEQUENCE</scope>
</reference>
<sequence>MCRVTWALANLIVDVALFWAAGCCVRLYAQRAPNKATVISVLSTLWRPRVRACGKSLHSYAQKKHLTESQASKSSATRRRRLCLCQARGDAPMAIKEFDEISRSKIWSLYRGQPALFSLMLPPRVRSDRALPRRIGGPAAAIPGRHEKSVQNGVRERAGESGESEELQRRRRRTVLVFWREKWTPAGPRMLSKSKLGGCMCCRGEDDCNMD</sequence>
<protein>
    <submittedName>
        <fullName evidence="3">Uncharacterized protein</fullName>
    </submittedName>
</protein>
<proteinExistence type="predicted"/>
<organism evidence="3">
    <name type="scientific">Saccharum spontaneum</name>
    <name type="common">Wild sugarcane</name>
    <dbReference type="NCBI Taxonomy" id="62335"/>
    <lineage>
        <taxon>Eukaryota</taxon>
        <taxon>Viridiplantae</taxon>
        <taxon>Streptophyta</taxon>
        <taxon>Embryophyta</taxon>
        <taxon>Tracheophyta</taxon>
        <taxon>Spermatophyta</taxon>
        <taxon>Magnoliopsida</taxon>
        <taxon>Liliopsida</taxon>
        <taxon>Poales</taxon>
        <taxon>Poaceae</taxon>
        <taxon>PACMAD clade</taxon>
        <taxon>Panicoideae</taxon>
        <taxon>Andropogonodae</taxon>
        <taxon>Andropogoneae</taxon>
        <taxon>Saccharinae</taxon>
        <taxon>Saccharum</taxon>
        <taxon>Saccharum officinarum species complex</taxon>
    </lineage>
</organism>
<name>A0A678TH02_SACSP</name>
<keyword evidence="2" id="KW-0472">Membrane</keyword>
<dbReference type="EMBL" id="MH182540">
    <property type="protein sequence ID" value="AWA44905.1"/>
    <property type="molecule type" value="Genomic_DNA"/>
</dbReference>